<sequence length="66" mass="7133">MPPIAKLFLPPPDLAGCLMAGVYRDTRGANLSNADRMNHFPASPLVAITLVQHGTLHLLPSGTNWR</sequence>
<accession>A0ABQ3J6T0</accession>
<gene>
    <name evidence="1" type="ORF">GCM10016455_28540</name>
</gene>
<comment type="caution">
    <text evidence="1">The sequence shown here is derived from an EMBL/GenBank/DDBJ whole genome shotgun (WGS) entry which is preliminary data.</text>
</comment>
<organism evidence="1 2">
    <name type="scientific">Aliiroseovarius zhejiangensis</name>
    <dbReference type="NCBI Taxonomy" id="1632025"/>
    <lineage>
        <taxon>Bacteria</taxon>
        <taxon>Pseudomonadati</taxon>
        <taxon>Pseudomonadota</taxon>
        <taxon>Alphaproteobacteria</taxon>
        <taxon>Rhodobacterales</taxon>
        <taxon>Paracoccaceae</taxon>
        <taxon>Aliiroseovarius</taxon>
    </lineage>
</organism>
<proteinExistence type="predicted"/>
<name>A0ABQ3J6T0_9RHOB</name>
<dbReference type="EMBL" id="BNCH01000007">
    <property type="protein sequence ID" value="GHF05555.1"/>
    <property type="molecule type" value="Genomic_DNA"/>
</dbReference>
<dbReference type="Proteomes" id="UP000609802">
    <property type="component" value="Unassembled WGS sequence"/>
</dbReference>
<reference evidence="2" key="1">
    <citation type="journal article" date="2019" name="Int. J. Syst. Evol. Microbiol.">
        <title>The Global Catalogue of Microorganisms (GCM) 10K type strain sequencing project: providing services to taxonomists for standard genome sequencing and annotation.</title>
        <authorList>
            <consortium name="The Broad Institute Genomics Platform"/>
            <consortium name="The Broad Institute Genome Sequencing Center for Infectious Disease"/>
            <person name="Wu L."/>
            <person name="Ma J."/>
        </authorList>
    </citation>
    <scope>NUCLEOTIDE SEQUENCE [LARGE SCALE GENOMIC DNA]</scope>
    <source>
        <strain evidence="2">KCTC 42443</strain>
    </source>
</reference>
<protein>
    <recommendedName>
        <fullName evidence="3">AraC family transcriptional regulator</fullName>
    </recommendedName>
</protein>
<keyword evidence="2" id="KW-1185">Reference proteome</keyword>
<evidence type="ECO:0008006" key="3">
    <source>
        <dbReference type="Google" id="ProtNLM"/>
    </source>
</evidence>
<evidence type="ECO:0000313" key="1">
    <source>
        <dbReference type="EMBL" id="GHF05555.1"/>
    </source>
</evidence>
<evidence type="ECO:0000313" key="2">
    <source>
        <dbReference type="Proteomes" id="UP000609802"/>
    </source>
</evidence>